<evidence type="ECO:0000313" key="5">
    <source>
        <dbReference type="Proteomes" id="UP000199206"/>
    </source>
</evidence>
<reference evidence="5" key="1">
    <citation type="submission" date="2016-10" db="EMBL/GenBank/DDBJ databases">
        <authorList>
            <person name="Varghese N."/>
            <person name="Submissions S."/>
        </authorList>
    </citation>
    <scope>NUCLEOTIDE SEQUENCE [LARGE SCALE GENOMIC DNA]</scope>
    <source>
        <strain evidence="5">S6-262</strain>
    </source>
</reference>
<accession>A0A1H8DNC8</accession>
<evidence type="ECO:0000256" key="1">
    <source>
        <dbReference type="ARBA" id="ARBA00006484"/>
    </source>
</evidence>
<dbReference type="GO" id="GO:0016491">
    <property type="term" value="F:oxidoreductase activity"/>
    <property type="evidence" value="ECO:0007669"/>
    <property type="project" value="UniProtKB-KW"/>
</dbReference>
<dbReference type="PRINTS" id="PR00080">
    <property type="entry name" value="SDRFAMILY"/>
</dbReference>
<keyword evidence="5" id="KW-1185">Reference proteome</keyword>
<dbReference type="SUPFAM" id="SSF51735">
    <property type="entry name" value="NAD(P)-binding Rossmann-fold domains"/>
    <property type="match status" value="1"/>
</dbReference>
<dbReference type="PRINTS" id="PR00081">
    <property type="entry name" value="GDHRDH"/>
</dbReference>
<sequence>MKQSGNTILMTGGGSGIGAAIAQRLHDQGNTVIVAGRRLDALDETIAEREGMFAVQLDVEDAEGTAAFARQVLADHPDLNVLVNNAGIMRFESLDAARDLGDAETTIATNLLGPIRLIDAFVDHLVQQPGAAIVNVTSGLAFVPLVAAPTYSATKAALHSYTLSLRSALKDKVEVIELAPPGVQTELTPGQEDRPGYQPLAEFVDEVMALFAEQPTPEEILVQRVRPLRFAEASGDYQHTLEQLNASAKAAREAQR</sequence>
<dbReference type="Pfam" id="PF00106">
    <property type="entry name" value="adh_short"/>
    <property type="match status" value="1"/>
</dbReference>
<dbReference type="EMBL" id="FOCF01000004">
    <property type="protein sequence ID" value="SEN08792.1"/>
    <property type="molecule type" value="Genomic_DNA"/>
</dbReference>
<comment type="similarity">
    <text evidence="1 3">Belongs to the short-chain dehydrogenases/reductases (SDR) family.</text>
</comment>
<keyword evidence="2" id="KW-0560">Oxidoreductase</keyword>
<dbReference type="PANTHER" id="PTHR44169">
    <property type="entry name" value="NADPH-DEPENDENT 1-ACYLDIHYDROXYACETONE PHOSPHATE REDUCTASE"/>
    <property type="match status" value="1"/>
</dbReference>
<organism evidence="4 5">
    <name type="scientific">Sphingomonas gellani</name>
    <dbReference type="NCBI Taxonomy" id="1166340"/>
    <lineage>
        <taxon>Bacteria</taxon>
        <taxon>Pseudomonadati</taxon>
        <taxon>Pseudomonadota</taxon>
        <taxon>Alphaproteobacteria</taxon>
        <taxon>Sphingomonadales</taxon>
        <taxon>Sphingomonadaceae</taxon>
        <taxon>Sphingomonas</taxon>
    </lineage>
</organism>
<dbReference type="InterPro" id="IPR002347">
    <property type="entry name" value="SDR_fam"/>
</dbReference>
<dbReference type="AlphaFoldDB" id="A0A1H8DNC8"/>
<dbReference type="Gene3D" id="3.40.50.720">
    <property type="entry name" value="NAD(P)-binding Rossmann-like Domain"/>
    <property type="match status" value="1"/>
</dbReference>
<dbReference type="OrthoDB" id="9810734at2"/>
<protein>
    <submittedName>
        <fullName evidence="4">Uncharacterized oxidoreductase</fullName>
    </submittedName>
</protein>
<dbReference type="PROSITE" id="PS00061">
    <property type="entry name" value="ADH_SHORT"/>
    <property type="match status" value="1"/>
</dbReference>
<dbReference type="PANTHER" id="PTHR44169:SF6">
    <property type="entry name" value="NADPH-DEPENDENT 1-ACYLDIHYDROXYACETONE PHOSPHATE REDUCTASE"/>
    <property type="match status" value="1"/>
</dbReference>
<dbReference type="STRING" id="1166340.SAMN05192583_1996"/>
<dbReference type="RefSeq" id="WP_093665537.1">
    <property type="nucleotide sequence ID" value="NZ_FOCF01000004.1"/>
</dbReference>
<evidence type="ECO:0000256" key="2">
    <source>
        <dbReference type="ARBA" id="ARBA00023002"/>
    </source>
</evidence>
<dbReference type="InterPro" id="IPR036291">
    <property type="entry name" value="NAD(P)-bd_dom_sf"/>
</dbReference>
<gene>
    <name evidence="4" type="ORF">SAMN05192583_1996</name>
</gene>
<evidence type="ECO:0000256" key="3">
    <source>
        <dbReference type="RuleBase" id="RU000363"/>
    </source>
</evidence>
<evidence type="ECO:0000313" key="4">
    <source>
        <dbReference type="EMBL" id="SEN08792.1"/>
    </source>
</evidence>
<proteinExistence type="inferred from homology"/>
<dbReference type="Proteomes" id="UP000199206">
    <property type="component" value="Unassembled WGS sequence"/>
</dbReference>
<dbReference type="InterPro" id="IPR020904">
    <property type="entry name" value="Sc_DH/Rdtase_CS"/>
</dbReference>
<name>A0A1H8DNC8_9SPHN</name>